<protein>
    <recommendedName>
        <fullName evidence="9">Pycsar effector protein domain-containing protein</fullName>
    </recommendedName>
</protein>
<dbReference type="EMBL" id="BMVO01000046">
    <property type="protein sequence ID" value="GHB32728.1"/>
    <property type="molecule type" value="Genomic_DNA"/>
</dbReference>
<keyword evidence="6" id="KW-0051">Antiviral defense</keyword>
<evidence type="ECO:0000256" key="6">
    <source>
        <dbReference type="ARBA" id="ARBA00023118"/>
    </source>
</evidence>
<evidence type="ECO:0000256" key="8">
    <source>
        <dbReference type="SAM" id="Phobius"/>
    </source>
</evidence>
<name>A0ABQ3EHR0_9ACTN</name>
<keyword evidence="3 8" id="KW-0812">Transmembrane</keyword>
<evidence type="ECO:0000256" key="7">
    <source>
        <dbReference type="ARBA" id="ARBA00023136"/>
    </source>
</evidence>
<accession>A0ABQ3EHR0</accession>
<comment type="subcellular location">
    <subcellularLocation>
        <location evidence="1">Cell membrane</location>
    </subcellularLocation>
</comment>
<evidence type="ECO:0000259" key="9">
    <source>
        <dbReference type="Pfam" id="PF18967"/>
    </source>
</evidence>
<evidence type="ECO:0000313" key="11">
    <source>
        <dbReference type="Proteomes" id="UP000599437"/>
    </source>
</evidence>
<keyword evidence="11" id="KW-1185">Reference proteome</keyword>
<feature type="domain" description="Pycsar effector protein" evidence="9">
    <location>
        <begin position="25"/>
        <end position="170"/>
    </location>
</feature>
<keyword evidence="2" id="KW-1003">Cell membrane</keyword>
<proteinExistence type="predicted"/>
<evidence type="ECO:0000256" key="2">
    <source>
        <dbReference type="ARBA" id="ARBA00022475"/>
    </source>
</evidence>
<evidence type="ECO:0000256" key="1">
    <source>
        <dbReference type="ARBA" id="ARBA00004236"/>
    </source>
</evidence>
<dbReference type="InterPro" id="IPR043760">
    <property type="entry name" value="PycTM_dom"/>
</dbReference>
<feature type="transmembrane region" description="Helical" evidence="8">
    <location>
        <begin position="42"/>
        <end position="58"/>
    </location>
</feature>
<evidence type="ECO:0000256" key="4">
    <source>
        <dbReference type="ARBA" id="ARBA00022741"/>
    </source>
</evidence>
<sequence>MIPRLTFARHRPHGAEPEDVVTLSRELIAQNHIEIGRADGKAAVLLATGGSLLGLLLIRRPPGTFWPHPLWWTATVTTTVALLLLLAALLPRHGPRIRESSRILAYYDDVVRAEKRTELSSGLLLGSSDPQPHLFRALTGTSRIARTKNRCVHAAILMLLPAVTAVCAALLSRA</sequence>
<dbReference type="Proteomes" id="UP000599437">
    <property type="component" value="Unassembled WGS sequence"/>
</dbReference>
<reference evidence="11" key="1">
    <citation type="journal article" date="2019" name="Int. J. Syst. Evol. Microbiol.">
        <title>The Global Catalogue of Microorganisms (GCM) 10K type strain sequencing project: providing services to taxonomists for standard genome sequencing and annotation.</title>
        <authorList>
            <consortium name="The Broad Institute Genomics Platform"/>
            <consortium name="The Broad Institute Genome Sequencing Center for Infectious Disease"/>
            <person name="Wu L."/>
            <person name="Ma J."/>
        </authorList>
    </citation>
    <scope>NUCLEOTIDE SEQUENCE [LARGE SCALE GENOMIC DNA]</scope>
    <source>
        <strain evidence="11">JCM 4737</strain>
    </source>
</reference>
<dbReference type="RefSeq" id="WP_229843828.1">
    <property type="nucleotide sequence ID" value="NZ_BMVO01000046.1"/>
</dbReference>
<organism evidence="10 11">
    <name type="scientific">Streptomyces chryseus</name>
    <dbReference type="NCBI Taxonomy" id="68186"/>
    <lineage>
        <taxon>Bacteria</taxon>
        <taxon>Bacillati</taxon>
        <taxon>Actinomycetota</taxon>
        <taxon>Actinomycetes</taxon>
        <taxon>Kitasatosporales</taxon>
        <taxon>Streptomycetaceae</taxon>
        <taxon>Streptomyces</taxon>
    </lineage>
</organism>
<keyword evidence="4" id="KW-0547">Nucleotide-binding</keyword>
<evidence type="ECO:0000313" key="10">
    <source>
        <dbReference type="EMBL" id="GHB32728.1"/>
    </source>
</evidence>
<feature type="transmembrane region" description="Helical" evidence="8">
    <location>
        <begin position="151"/>
        <end position="171"/>
    </location>
</feature>
<evidence type="ECO:0000256" key="3">
    <source>
        <dbReference type="ARBA" id="ARBA00022692"/>
    </source>
</evidence>
<keyword evidence="5 8" id="KW-1133">Transmembrane helix</keyword>
<feature type="transmembrane region" description="Helical" evidence="8">
    <location>
        <begin position="70"/>
        <end position="90"/>
    </location>
</feature>
<keyword evidence="7 8" id="KW-0472">Membrane</keyword>
<evidence type="ECO:0000256" key="5">
    <source>
        <dbReference type="ARBA" id="ARBA00022989"/>
    </source>
</evidence>
<dbReference type="Pfam" id="PF18967">
    <property type="entry name" value="PycTM"/>
    <property type="match status" value="1"/>
</dbReference>
<gene>
    <name evidence="10" type="ORF">GCM10010346_64980</name>
</gene>
<comment type="caution">
    <text evidence="10">The sequence shown here is derived from an EMBL/GenBank/DDBJ whole genome shotgun (WGS) entry which is preliminary data.</text>
</comment>